<gene>
    <name evidence="2" type="ORF">GCM10009765_84230</name>
</gene>
<dbReference type="InterPro" id="IPR036278">
    <property type="entry name" value="Sialidase_sf"/>
</dbReference>
<evidence type="ECO:0000313" key="2">
    <source>
        <dbReference type="EMBL" id="GAA1723383.1"/>
    </source>
</evidence>
<dbReference type="Proteomes" id="UP001500618">
    <property type="component" value="Unassembled WGS sequence"/>
</dbReference>
<dbReference type="RefSeq" id="WP_344315564.1">
    <property type="nucleotide sequence ID" value="NZ_BAAANY010000057.1"/>
</dbReference>
<keyword evidence="1" id="KW-0732">Signal</keyword>
<evidence type="ECO:0000256" key="1">
    <source>
        <dbReference type="SAM" id="SignalP"/>
    </source>
</evidence>
<organism evidence="2 3">
    <name type="scientific">Fodinicola feengrottensis</name>
    <dbReference type="NCBI Taxonomy" id="435914"/>
    <lineage>
        <taxon>Bacteria</taxon>
        <taxon>Bacillati</taxon>
        <taxon>Actinomycetota</taxon>
        <taxon>Actinomycetes</taxon>
        <taxon>Mycobacteriales</taxon>
        <taxon>Fodinicola</taxon>
    </lineage>
</organism>
<name>A0ABN2JDK1_9ACTN</name>
<dbReference type="CDD" id="cd15482">
    <property type="entry name" value="Sialidase_non-viral"/>
    <property type="match status" value="1"/>
</dbReference>
<proteinExistence type="predicted"/>
<protein>
    <submittedName>
        <fullName evidence="2">Sialidase family protein</fullName>
    </submittedName>
</protein>
<dbReference type="Gene3D" id="2.120.10.10">
    <property type="match status" value="2"/>
</dbReference>
<keyword evidence="3" id="KW-1185">Reference proteome</keyword>
<evidence type="ECO:0000313" key="3">
    <source>
        <dbReference type="Proteomes" id="UP001500618"/>
    </source>
</evidence>
<feature type="chain" id="PRO_5045665913" evidence="1">
    <location>
        <begin position="31"/>
        <end position="485"/>
    </location>
</feature>
<comment type="caution">
    <text evidence="2">The sequence shown here is derived from an EMBL/GenBank/DDBJ whole genome shotgun (WGS) entry which is preliminary data.</text>
</comment>
<reference evidence="2 3" key="1">
    <citation type="journal article" date="2019" name="Int. J. Syst. Evol. Microbiol.">
        <title>The Global Catalogue of Microorganisms (GCM) 10K type strain sequencing project: providing services to taxonomists for standard genome sequencing and annotation.</title>
        <authorList>
            <consortium name="The Broad Institute Genomics Platform"/>
            <consortium name="The Broad Institute Genome Sequencing Center for Infectious Disease"/>
            <person name="Wu L."/>
            <person name="Ma J."/>
        </authorList>
    </citation>
    <scope>NUCLEOTIDE SEQUENCE [LARGE SCALE GENOMIC DNA]</scope>
    <source>
        <strain evidence="2 3">JCM 14718</strain>
    </source>
</reference>
<dbReference type="EMBL" id="BAAANY010000057">
    <property type="protein sequence ID" value="GAA1723383.1"/>
    <property type="molecule type" value="Genomic_DNA"/>
</dbReference>
<feature type="signal peptide" evidence="1">
    <location>
        <begin position="1"/>
        <end position="30"/>
    </location>
</feature>
<sequence length="485" mass="51412">MTQNLWPRRIVVCAAAVAFSLPFLVTSAHAASRPVPSPVRVLQVGQIDEQDIAPQPGSEPDTLVEPDVAISPIDPRIAVAAAHDGRFPDGGAVDISYAWTHDSGKHWQHAPLQGVTKAAGGQFDRASDPVLTFGPDGSVYLSVLAFDTGCPTAVAVSRSTDGGQTFGRPVLAHYSSDCAYSDDKNFLIADRSPFSAHRGRLYQFWTPFLYDANGNNTAALQVVRWSDDHGRTWSKTVNLTNAGTFSQNSQPMIQPDGTIVDAYIDYGTASGGEAPESRTGHESTHTRVPQQEVADLLVARTSHDGGATWSAPTTITHDAGEGPVGIRCCLPSATADPVTGLLYAAWDSADPTAVQLSRSVDGTHWSTPVDVTHGKAGTDHVNVGVAAFFGRVYVSYGTRDTTVQNGRYVQQQLSTSLGGAYFGQPQPLGPLSDLNNAAVADGKFPGDYIGIAAGPGRAYAVWCRSSTPTDPTATYHQTLYAAELT</sequence>
<accession>A0ABN2JDK1</accession>
<dbReference type="SUPFAM" id="SSF50939">
    <property type="entry name" value="Sialidases"/>
    <property type="match status" value="2"/>
</dbReference>